<feature type="transmembrane region" description="Helical" evidence="2">
    <location>
        <begin position="165"/>
        <end position="189"/>
    </location>
</feature>
<dbReference type="GO" id="GO:0005886">
    <property type="term" value="C:plasma membrane"/>
    <property type="evidence" value="ECO:0007669"/>
    <property type="project" value="InterPro"/>
</dbReference>
<evidence type="ECO:0000313" key="4">
    <source>
        <dbReference type="Proteomes" id="UP000094112"/>
    </source>
</evidence>
<feature type="region of interest" description="Disordered" evidence="1">
    <location>
        <begin position="207"/>
        <end position="248"/>
    </location>
</feature>
<keyword evidence="2" id="KW-0812">Transmembrane</keyword>
<dbReference type="Proteomes" id="UP000094112">
    <property type="component" value="Unassembled WGS sequence"/>
</dbReference>
<feature type="non-terminal residue" evidence="3">
    <location>
        <position position="1"/>
    </location>
</feature>
<dbReference type="STRING" id="683960.A0A1E3PAF9"/>
<dbReference type="PANTHER" id="PTHR36414">
    <property type="entry name" value="PROTEIN SUR7"/>
    <property type="match status" value="1"/>
</dbReference>
<dbReference type="GO" id="GO:0032185">
    <property type="term" value="P:septin cytoskeleton organization"/>
    <property type="evidence" value="ECO:0007669"/>
    <property type="project" value="TreeGrafter"/>
</dbReference>
<dbReference type="GO" id="GO:0030866">
    <property type="term" value="P:cortical actin cytoskeleton organization"/>
    <property type="evidence" value="ECO:0007669"/>
    <property type="project" value="TreeGrafter"/>
</dbReference>
<dbReference type="GO" id="GO:0031505">
    <property type="term" value="P:fungal-type cell wall organization"/>
    <property type="evidence" value="ECO:0007669"/>
    <property type="project" value="TreeGrafter"/>
</dbReference>
<dbReference type="GO" id="GO:0005938">
    <property type="term" value="C:cell cortex"/>
    <property type="evidence" value="ECO:0007669"/>
    <property type="project" value="TreeGrafter"/>
</dbReference>
<evidence type="ECO:0000313" key="3">
    <source>
        <dbReference type="EMBL" id="ODQ62358.1"/>
    </source>
</evidence>
<dbReference type="Pfam" id="PF06687">
    <property type="entry name" value="SUR7"/>
    <property type="match status" value="1"/>
</dbReference>
<feature type="transmembrane region" description="Helical" evidence="2">
    <location>
        <begin position="92"/>
        <end position="118"/>
    </location>
</feature>
<reference evidence="3 4" key="1">
    <citation type="journal article" date="2016" name="Proc. Natl. Acad. Sci. U.S.A.">
        <title>Comparative genomics of biotechnologically important yeasts.</title>
        <authorList>
            <person name="Riley R."/>
            <person name="Haridas S."/>
            <person name="Wolfe K.H."/>
            <person name="Lopes M.R."/>
            <person name="Hittinger C.T."/>
            <person name="Goeker M."/>
            <person name="Salamov A.A."/>
            <person name="Wisecaver J.H."/>
            <person name="Long T.M."/>
            <person name="Calvey C.H."/>
            <person name="Aerts A.L."/>
            <person name="Barry K.W."/>
            <person name="Choi C."/>
            <person name="Clum A."/>
            <person name="Coughlan A.Y."/>
            <person name="Deshpande S."/>
            <person name="Douglass A.P."/>
            <person name="Hanson S.J."/>
            <person name="Klenk H.-P."/>
            <person name="LaButti K.M."/>
            <person name="Lapidus A."/>
            <person name="Lindquist E.A."/>
            <person name="Lipzen A.M."/>
            <person name="Meier-Kolthoff J.P."/>
            <person name="Ohm R.A."/>
            <person name="Otillar R.P."/>
            <person name="Pangilinan J.L."/>
            <person name="Peng Y."/>
            <person name="Rokas A."/>
            <person name="Rosa C.A."/>
            <person name="Scheuner C."/>
            <person name="Sibirny A.A."/>
            <person name="Slot J.C."/>
            <person name="Stielow J.B."/>
            <person name="Sun H."/>
            <person name="Kurtzman C.P."/>
            <person name="Blackwell M."/>
            <person name="Grigoriev I.V."/>
            <person name="Jeffries T.W."/>
        </authorList>
    </citation>
    <scope>NUCLEOTIDE SEQUENCE [LARGE SCALE GENOMIC DNA]</scope>
    <source>
        <strain evidence="4">ATCC 58044 / CBS 1984 / NCYC 433 / NRRL Y-366-8</strain>
    </source>
</reference>
<dbReference type="GO" id="GO:0045121">
    <property type="term" value="C:membrane raft"/>
    <property type="evidence" value="ECO:0007669"/>
    <property type="project" value="TreeGrafter"/>
</dbReference>
<dbReference type="GeneID" id="30198311"/>
<protein>
    <submittedName>
        <fullName evidence="3">Uncharacterized protein</fullName>
    </submittedName>
</protein>
<evidence type="ECO:0000256" key="1">
    <source>
        <dbReference type="SAM" id="MobiDB-lite"/>
    </source>
</evidence>
<sequence>LLLILIVLSGSIDHFPINKFYWIEADTSGMGNAPSLSRWTFWGLASEQNGKNSKETLSPAYPFSPVDNFDTTENVPSDFVSNRDTYYYLTRFAFAFFWIALAFVGVSLLISIFSVFSYSIIKVNSWLTTLALIFDAGAVAFMTAAIVLGRSAFKSENRYVHLGPALLGIAWASVAVLIILFFVSWGELISASYKKHKSRVRAEKGEEAYIPQNQQNEPIPAPPAAGQTDYTAEDPYAQQKQGTLNNESGIKFFKIRRHNKEDGESV</sequence>
<keyword evidence="4" id="KW-1185">Reference proteome</keyword>
<dbReference type="InterPro" id="IPR009571">
    <property type="entry name" value="SUR7/Rim9-like_fungi"/>
</dbReference>
<dbReference type="EMBL" id="KV454208">
    <property type="protein sequence ID" value="ODQ62358.1"/>
    <property type="molecule type" value="Genomic_DNA"/>
</dbReference>
<dbReference type="AlphaFoldDB" id="A0A1E3PAF9"/>
<gene>
    <name evidence="3" type="ORF">WICANDRAFT_24853</name>
</gene>
<proteinExistence type="predicted"/>
<dbReference type="OrthoDB" id="5419460at2759"/>
<name>A0A1E3PAF9_WICAA</name>
<evidence type="ECO:0000256" key="2">
    <source>
        <dbReference type="SAM" id="Phobius"/>
    </source>
</evidence>
<dbReference type="GO" id="GO:0006897">
    <property type="term" value="P:endocytosis"/>
    <property type="evidence" value="ECO:0007669"/>
    <property type="project" value="TreeGrafter"/>
</dbReference>
<feature type="compositionally biased region" description="Polar residues" evidence="1">
    <location>
        <begin position="238"/>
        <end position="248"/>
    </location>
</feature>
<keyword evidence="2" id="KW-0472">Membrane</keyword>
<feature type="transmembrane region" description="Helical" evidence="2">
    <location>
        <begin position="130"/>
        <end position="153"/>
    </location>
</feature>
<dbReference type="PANTHER" id="PTHR36414:SF1">
    <property type="entry name" value="PROTEIN SUR7"/>
    <property type="match status" value="1"/>
</dbReference>
<dbReference type="RefSeq" id="XP_019041565.1">
    <property type="nucleotide sequence ID" value="XM_019181065.1"/>
</dbReference>
<accession>A0A1E3PAF9</accession>
<organism evidence="3 4">
    <name type="scientific">Wickerhamomyces anomalus (strain ATCC 58044 / CBS 1984 / NCYC 433 / NRRL Y-366-8)</name>
    <name type="common">Yeast</name>
    <name type="synonym">Hansenula anomala</name>
    <dbReference type="NCBI Taxonomy" id="683960"/>
    <lineage>
        <taxon>Eukaryota</taxon>
        <taxon>Fungi</taxon>
        <taxon>Dikarya</taxon>
        <taxon>Ascomycota</taxon>
        <taxon>Saccharomycotina</taxon>
        <taxon>Saccharomycetes</taxon>
        <taxon>Phaffomycetales</taxon>
        <taxon>Wickerhamomycetaceae</taxon>
        <taxon>Wickerhamomyces</taxon>
    </lineage>
</organism>
<keyword evidence="2" id="KW-1133">Transmembrane helix</keyword>